<dbReference type="Gene3D" id="3.30.160.60">
    <property type="entry name" value="Classic Zinc Finger"/>
    <property type="match status" value="4"/>
</dbReference>
<dbReference type="Pfam" id="PF00096">
    <property type="entry name" value="zf-C2H2"/>
    <property type="match status" value="1"/>
</dbReference>
<feature type="domain" description="C2H2-type" evidence="6">
    <location>
        <begin position="332"/>
        <end position="359"/>
    </location>
</feature>
<dbReference type="InterPro" id="IPR013087">
    <property type="entry name" value="Znf_C2H2_type"/>
</dbReference>
<name>A0ABM1M829_NICVS</name>
<keyword evidence="3 5" id="KW-0863">Zinc-finger</keyword>
<evidence type="ECO:0000256" key="5">
    <source>
        <dbReference type="PROSITE-ProRule" id="PRU00042"/>
    </source>
</evidence>
<keyword evidence="1" id="KW-0479">Metal-binding</keyword>
<evidence type="ECO:0000313" key="8">
    <source>
        <dbReference type="RefSeq" id="XP_017770729.1"/>
    </source>
</evidence>
<evidence type="ECO:0000256" key="1">
    <source>
        <dbReference type="ARBA" id="ARBA00022723"/>
    </source>
</evidence>
<sequence>MMASKRDIKTVLEEIKHRERMNKRSKESFDKNLLTPDTDCGLVIDEEYDDNIAVSYTLSRSTKKKKKELQNIKFIDEPVDLTCEWLSCKENFKSEKKFTEHLLEHSLEAEIDEEKGLYLCCFGDCQCENNNLQSLVKHVSFHAYHERLKNIGKNVADRCNFTKCTSDKMYEVPAIYADYMCEWHSCNTLHGTVNEYLLHIKLHLNELPKVSAKGSYLYCGFKGCKAKFSSQSKLSDHVRSHTKEKVVACHYCGNMFASKTKLNDHTKRQIPAEMLTYQCSTCCKLFSTERLLRDHMRGHINNYKCSMCDMTCSKPSMLAIHIRFRHVNERPFKCHLCAFATVTKMNLEDHLTTHCPDKLMACEECDFSCRSFYGLEKHYIKKHGTGDLSQYECHLCQKTFSRGGILTKHLTRTHDYTWPAGHSRFKYREEADGKFRLQTVRYESLEATQDMMAKKQPLINDNIKYDLEKVVNKDDGDDTPKYVLTVSTKKAAPLNTDANIDEPEDVSNDEIESNIIITIDDVDFKGNVIKSETIEQSKEISKSKT</sequence>
<organism evidence="7 8">
    <name type="scientific">Nicrophorus vespilloides</name>
    <name type="common">Boreal carrion beetle</name>
    <dbReference type="NCBI Taxonomy" id="110193"/>
    <lineage>
        <taxon>Eukaryota</taxon>
        <taxon>Metazoa</taxon>
        <taxon>Ecdysozoa</taxon>
        <taxon>Arthropoda</taxon>
        <taxon>Hexapoda</taxon>
        <taxon>Insecta</taxon>
        <taxon>Pterygota</taxon>
        <taxon>Neoptera</taxon>
        <taxon>Endopterygota</taxon>
        <taxon>Coleoptera</taxon>
        <taxon>Polyphaga</taxon>
        <taxon>Staphyliniformia</taxon>
        <taxon>Silphidae</taxon>
        <taxon>Nicrophorinae</taxon>
        <taxon>Nicrophorus</taxon>
    </lineage>
</organism>
<dbReference type="PROSITE" id="PS50157">
    <property type="entry name" value="ZINC_FINGER_C2H2_2"/>
    <property type="match status" value="6"/>
</dbReference>
<dbReference type="PANTHER" id="PTHR24409:SF295">
    <property type="entry name" value="AZ2-RELATED"/>
    <property type="match status" value="1"/>
</dbReference>
<accession>A0ABM1M829</accession>
<evidence type="ECO:0000256" key="4">
    <source>
        <dbReference type="ARBA" id="ARBA00022833"/>
    </source>
</evidence>
<feature type="domain" description="C2H2-type" evidence="6">
    <location>
        <begin position="81"/>
        <end position="110"/>
    </location>
</feature>
<dbReference type="InterPro" id="IPR036236">
    <property type="entry name" value="Znf_C2H2_sf"/>
</dbReference>
<gene>
    <name evidence="8" type="primary">LOC108558346</name>
</gene>
<dbReference type="PROSITE" id="PS00028">
    <property type="entry name" value="ZINC_FINGER_C2H2_1"/>
    <property type="match status" value="5"/>
</dbReference>
<dbReference type="GeneID" id="108558346"/>
<protein>
    <submittedName>
        <fullName evidence="8">Histone H4 transcription factor</fullName>
    </submittedName>
</protein>
<keyword evidence="2" id="KW-0677">Repeat</keyword>
<keyword evidence="7" id="KW-1185">Reference proteome</keyword>
<dbReference type="SMART" id="SM00355">
    <property type="entry name" value="ZnF_C2H2"/>
    <property type="match status" value="10"/>
</dbReference>
<feature type="domain" description="C2H2-type" evidence="6">
    <location>
        <begin position="217"/>
        <end position="246"/>
    </location>
</feature>
<evidence type="ECO:0000313" key="7">
    <source>
        <dbReference type="Proteomes" id="UP000695000"/>
    </source>
</evidence>
<dbReference type="Proteomes" id="UP000695000">
    <property type="component" value="Unplaced"/>
</dbReference>
<feature type="domain" description="C2H2-type" evidence="6">
    <location>
        <begin position="277"/>
        <end position="304"/>
    </location>
</feature>
<feature type="domain" description="C2H2-type" evidence="6">
    <location>
        <begin position="391"/>
        <end position="419"/>
    </location>
</feature>
<feature type="domain" description="C2H2-type" evidence="6">
    <location>
        <begin position="303"/>
        <end position="331"/>
    </location>
</feature>
<reference evidence="8" key="1">
    <citation type="submission" date="2025-08" db="UniProtKB">
        <authorList>
            <consortium name="RefSeq"/>
        </authorList>
    </citation>
    <scope>IDENTIFICATION</scope>
    <source>
        <tissue evidence="8">Whole Larva</tissue>
    </source>
</reference>
<dbReference type="PANTHER" id="PTHR24409">
    <property type="entry name" value="ZINC FINGER PROTEIN 142"/>
    <property type="match status" value="1"/>
</dbReference>
<proteinExistence type="predicted"/>
<evidence type="ECO:0000259" key="6">
    <source>
        <dbReference type="PROSITE" id="PS50157"/>
    </source>
</evidence>
<keyword evidence="4" id="KW-0862">Zinc</keyword>
<evidence type="ECO:0000256" key="3">
    <source>
        <dbReference type="ARBA" id="ARBA00022771"/>
    </source>
</evidence>
<dbReference type="SUPFAM" id="SSF57667">
    <property type="entry name" value="beta-beta-alpha zinc fingers"/>
    <property type="match status" value="3"/>
</dbReference>
<evidence type="ECO:0000256" key="2">
    <source>
        <dbReference type="ARBA" id="ARBA00022737"/>
    </source>
</evidence>
<dbReference type="RefSeq" id="XP_017770729.1">
    <property type="nucleotide sequence ID" value="XM_017915240.1"/>
</dbReference>